<protein>
    <submittedName>
        <fullName evidence="1">Electron transport protein SCO1/SenC</fullName>
    </submittedName>
</protein>
<accession>K7ABN4</accession>
<dbReference type="AlphaFoldDB" id="K7ABN4"/>
<proteinExistence type="predicted"/>
<sequence>MIEKLFIHWLKVLIDQNRHIRGIYNGLNSASITYLISDVETLKAEMQTMVNE</sequence>
<evidence type="ECO:0000313" key="1">
    <source>
        <dbReference type="EMBL" id="AGH43596.1"/>
    </source>
</evidence>
<dbReference type="PATRIC" id="fig|1129794.4.peg.1473"/>
<dbReference type="STRING" id="1129794.C427_1487"/>
<dbReference type="EMBL" id="CP003837">
    <property type="protein sequence ID" value="AGH43596.1"/>
    <property type="molecule type" value="Genomic_DNA"/>
</dbReference>
<dbReference type="HOGENOM" id="CLU_3082852_0_0_6"/>
<evidence type="ECO:0000313" key="2">
    <source>
        <dbReference type="Proteomes" id="UP000011864"/>
    </source>
</evidence>
<organism evidence="1 2">
    <name type="scientific">Paraglaciecola psychrophila 170</name>
    <dbReference type="NCBI Taxonomy" id="1129794"/>
    <lineage>
        <taxon>Bacteria</taxon>
        <taxon>Pseudomonadati</taxon>
        <taxon>Pseudomonadota</taxon>
        <taxon>Gammaproteobacteria</taxon>
        <taxon>Alteromonadales</taxon>
        <taxon>Alteromonadaceae</taxon>
        <taxon>Paraglaciecola</taxon>
    </lineage>
</organism>
<reference evidence="1 2" key="1">
    <citation type="journal article" date="2013" name="Genome Announc.">
        <title>Complete Genome Sequence of Glaciecola psychrophila Strain 170T.</title>
        <authorList>
            <person name="Yin J."/>
            <person name="Chen J."/>
            <person name="Liu G."/>
            <person name="Yu Y."/>
            <person name="Song L."/>
            <person name="Wang X."/>
            <person name="Qu X."/>
        </authorList>
    </citation>
    <scope>NUCLEOTIDE SEQUENCE [LARGE SCALE GENOMIC DNA]</scope>
    <source>
        <strain evidence="1 2">170</strain>
    </source>
</reference>
<gene>
    <name evidence="1" type="ORF">C427_1487</name>
</gene>
<dbReference type="KEGG" id="gps:C427_1487"/>
<dbReference type="Proteomes" id="UP000011864">
    <property type="component" value="Chromosome"/>
</dbReference>
<name>K7ABN4_9ALTE</name>
<dbReference type="eggNOG" id="COG1999">
    <property type="taxonomic scope" value="Bacteria"/>
</dbReference>
<keyword evidence="2" id="KW-1185">Reference proteome</keyword>